<dbReference type="RefSeq" id="WP_316431864.1">
    <property type="nucleotide sequence ID" value="NZ_CP053586.1"/>
</dbReference>
<accession>A0AA96WNC7</accession>
<proteinExistence type="predicted"/>
<gene>
    <name evidence="1" type="ORF">HJG54_24590</name>
</gene>
<protein>
    <submittedName>
        <fullName evidence="1">Uncharacterized protein</fullName>
    </submittedName>
</protein>
<organism evidence="1">
    <name type="scientific">Leptolyngbya sp. NK1-12</name>
    <dbReference type="NCBI Taxonomy" id="2547451"/>
    <lineage>
        <taxon>Bacteria</taxon>
        <taxon>Bacillati</taxon>
        <taxon>Cyanobacteriota</taxon>
        <taxon>Cyanophyceae</taxon>
        <taxon>Leptolyngbyales</taxon>
        <taxon>Leptolyngbyaceae</taxon>
        <taxon>Leptolyngbya group</taxon>
        <taxon>Leptolyngbya</taxon>
    </lineage>
</organism>
<evidence type="ECO:0000313" key="1">
    <source>
        <dbReference type="EMBL" id="WNZ25701.1"/>
    </source>
</evidence>
<reference evidence="1" key="1">
    <citation type="submission" date="2020-05" db="EMBL/GenBank/DDBJ databases">
        <authorList>
            <person name="Zhu T."/>
            <person name="Keshari N."/>
            <person name="Lu X."/>
        </authorList>
    </citation>
    <scope>NUCLEOTIDE SEQUENCE</scope>
    <source>
        <strain evidence="1">NK1-12</strain>
    </source>
</reference>
<sequence length="64" mass="7564">MPQAMQSAVRRFSARYYLDEEWDSMALLVPVEALKRKQREALLYLKTTVGLETIGDYWKQLEII</sequence>
<name>A0AA96WNC7_9CYAN</name>
<dbReference type="EMBL" id="CP053586">
    <property type="protein sequence ID" value="WNZ25701.1"/>
    <property type="molecule type" value="Genomic_DNA"/>
</dbReference>
<dbReference type="AlphaFoldDB" id="A0AA96WNC7"/>